<dbReference type="InterPro" id="IPR006362">
    <property type="entry name" value="Cbl_synth_CobM/CibF"/>
</dbReference>
<dbReference type="NCBIfam" id="TIGR01465">
    <property type="entry name" value="cobM_cbiF"/>
    <property type="match status" value="1"/>
</dbReference>
<dbReference type="InterPro" id="IPR014776">
    <property type="entry name" value="4pyrrole_Mease_sub2"/>
</dbReference>
<dbReference type="STRING" id="153496.A0U89_06110"/>
<keyword evidence="5 7" id="KW-0808">Transferase</keyword>
<reference evidence="8 9" key="1">
    <citation type="journal article" date="2016" name="Microb. Cell Fact.">
        <title>Dissection of exopolysaccharide biosynthesis in Kozakia baliensis.</title>
        <authorList>
            <person name="Brandt J.U."/>
            <person name="Jakob F."/>
            <person name="Behr J."/>
            <person name="Geissler A.J."/>
            <person name="Vogel R.F."/>
        </authorList>
    </citation>
    <scope>NUCLEOTIDE SEQUENCE [LARGE SCALE GENOMIC DNA]</scope>
    <source>
        <strain evidence="8 9">DSM 14400</strain>
    </source>
</reference>
<comment type="pathway">
    <text evidence="1">Cofactor biosynthesis; adenosylcobalamin biosynthesis.</text>
</comment>
<dbReference type="Gene3D" id="3.40.1010.10">
    <property type="entry name" value="Cobalt-precorrin-4 Transmethylase, Domain 1"/>
    <property type="match status" value="1"/>
</dbReference>
<comment type="similarity">
    <text evidence="2 7">Belongs to the precorrin methyltransferase family.</text>
</comment>
<dbReference type="RefSeq" id="WP_070402497.1">
    <property type="nucleotide sequence ID" value="NZ_BJVW01000008.1"/>
</dbReference>
<dbReference type="PANTHER" id="PTHR45790">
    <property type="entry name" value="SIROHEME SYNTHASE-RELATED"/>
    <property type="match status" value="1"/>
</dbReference>
<dbReference type="GO" id="GO:0046026">
    <property type="term" value="F:precorrin-4 C11-methyltransferase activity"/>
    <property type="evidence" value="ECO:0007669"/>
    <property type="project" value="InterPro"/>
</dbReference>
<dbReference type="CDD" id="cd11641">
    <property type="entry name" value="Precorrin-4_C11-MT"/>
    <property type="match status" value="1"/>
</dbReference>
<dbReference type="GO" id="GO:0009236">
    <property type="term" value="P:cobalamin biosynthetic process"/>
    <property type="evidence" value="ECO:0007669"/>
    <property type="project" value="UniProtKB-UniPathway"/>
</dbReference>
<gene>
    <name evidence="8" type="ORF">A0U89_06110</name>
</gene>
<evidence type="ECO:0000256" key="1">
    <source>
        <dbReference type="ARBA" id="ARBA00004953"/>
    </source>
</evidence>
<dbReference type="OrthoDB" id="9815856at2"/>
<dbReference type="InterPro" id="IPR003043">
    <property type="entry name" value="Uropor_MeTrfase_CS"/>
</dbReference>
<protein>
    <submittedName>
        <fullName evidence="8">Precorrin-4 C(11)-methyltransferase</fullName>
    </submittedName>
</protein>
<dbReference type="PROSITE" id="PS00839">
    <property type="entry name" value="SUMT_1"/>
    <property type="match status" value="1"/>
</dbReference>
<evidence type="ECO:0000256" key="5">
    <source>
        <dbReference type="ARBA" id="ARBA00022679"/>
    </source>
</evidence>
<proteinExistence type="inferred from homology"/>
<name>A0A1D8USZ0_9PROT</name>
<sequence length="261" mass="27815">MTVHFIGAGPGAPDLITLRGRDLIAASPVCLYAGSLVPAALLDHCPSGARIVNTAPLSLDAIIDEIVTAHKAGHDVARLHSGDLSVWSAMGEQLRRLRALDIPYDVTPGVPSFAAAAATLEVELTLPGLVQSVVLTRTSGRATAMPPREKLAAFAATGATLAIHLSIHVLDNVLAELTPHYGADCPVAIVWRASWPDQRIIRATLDTLKTALATELERTALILVGRTIAPTAFDESRLYAGDYDRRFRPVGINPRFPEADE</sequence>
<dbReference type="KEGG" id="kba:A0U89_06110"/>
<dbReference type="InterPro" id="IPR050161">
    <property type="entry name" value="Siro_Cobalamin_biosynth"/>
</dbReference>
<dbReference type="GO" id="GO:0032259">
    <property type="term" value="P:methylation"/>
    <property type="evidence" value="ECO:0007669"/>
    <property type="project" value="UniProtKB-KW"/>
</dbReference>
<keyword evidence="6" id="KW-0949">S-adenosyl-L-methionine</keyword>
<dbReference type="InterPro" id="IPR000878">
    <property type="entry name" value="4pyrrol_Mease"/>
</dbReference>
<evidence type="ECO:0000313" key="9">
    <source>
        <dbReference type="Proteomes" id="UP000179145"/>
    </source>
</evidence>
<dbReference type="Pfam" id="PF00590">
    <property type="entry name" value="TP_methylase"/>
    <property type="match status" value="1"/>
</dbReference>
<dbReference type="PANTHER" id="PTHR45790:SF4">
    <property type="entry name" value="COBALT-PRECORRIN-4 C(11)-METHYLTRANSFERASE"/>
    <property type="match status" value="1"/>
</dbReference>
<accession>A0A1D8USZ0</accession>
<evidence type="ECO:0000313" key="8">
    <source>
        <dbReference type="EMBL" id="AOX16775.1"/>
    </source>
</evidence>
<dbReference type="SUPFAM" id="SSF53790">
    <property type="entry name" value="Tetrapyrrole methylase"/>
    <property type="match status" value="1"/>
</dbReference>
<dbReference type="Proteomes" id="UP000179145">
    <property type="component" value="Chromosome"/>
</dbReference>
<keyword evidence="9" id="KW-1185">Reference proteome</keyword>
<organism evidence="8 9">
    <name type="scientific">Kozakia baliensis</name>
    <dbReference type="NCBI Taxonomy" id="153496"/>
    <lineage>
        <taxon>Bacteria</taxon>
        <taxon>Pseudomonadati</taxon>
        <taxon>Pseudomonadota</taxon>
        <taxon>Alphaproteobacteria</taxon>
        <taxon>Acetobacterales</taxon>
        <taxon>Acetobacteraceae</taxon>
        <taxon>Kozakia</taxon>
    </lineage>
</organism>
<keyword evidence="3" id="KW-0169">Cobalamin biosynthesis</keyword>
<evidence type="ECO:0000256" key="6">
    <source>
        <dbReference type="ARBA" id="ARBA00022691"/>
    </source>
</evidence>
<dbReference type="UniPathway" id="UPA00148"/>
<evidence type="ECO:0000256" key="2">
    <source>
        <dbReference type="ARBA" id="ARBA00005879"/>
    </source>
</evidence>
<dbReference type="eggNOG" id="COG2875">
    <property type="taxonomic scope" value="Bacteria"/>
</dbReference>
<evidence type="ECO:0000256" key="7">
    <source>
        <dbReference type="RuleBase" id="RU003960"/>
    </source>
</evidence>
<evidence type="ECO:0000256" key="4">
    <source>
        <dbReference type="ARBA" id="ARBA00022603"/>
    </source>
</evidence>
<dbReference type="AlphaFoldDB" id="A0A1D8USZ0"/>
<dbReference type="InterPro" id="IPR014777">
    <property type="entry name" value="4pyrrole_Mease_sub1"/>
</dbReference>
<dbReference type="Gene3D" id="3.30.950.10">
    <property type="entry name" value="Methyltransferase, Cobalt-precorrin-4 Transmethylase, Domain 2"/>
    <property type="match status" value="1"/>
</dbReference>
<keyword evidence="4 7" id="KW-0489">Methyltransferase</keyword>
<dbReference type="PROSITE" id="PS00840">
    <property type="entry name" value="SUMT_2"/>
    <property type="match status" value="1"/>
</dbReference>
<dbReference type="InterPro" id="IPR035996">
    <property type="entry name" value="4pyrrol_Methylase_sf"/>
</dbReference>
<evidence type="ECO:0000256" key="3">
    <source>
        <dbReference type="ARBA" id="ARBA00022573"/>
    </source>
</evidence>
<dbReference type="EMBL" id="CP014674">
    <property type="protein sequence ID" value="AOX16775.1"/>
    <property type="molecule type" value="Genomic_DNA"/>
</dbReference>